<organism evidence="5 6">
    <name type="scientific">Flavobacterium gilvum</name>
    <dbReference type="NCBI Taxonomy" id="1492737"/>
    <lineage>
        <taxon>Bacteria</taxon>
        <taxon>Pseudomonadati</taxon>
        <taxon>Bacteroidota</taxon>
        <taxon>Flavobacteriia</taxon>
        <taxon>Flavobacteriales</taxon>
        <taxon>Flavobacteriaceae</taxon>
        <taxon>Flavobacterium</taxon>
    </lineage>
</organism>
<dbReference type="InterPro" id="IPR036942">
    <property type="entry name" value="Beta-barrel_TonB_sf"/>
</dbReference>
<keyword evidence="2" id="KW-0472">Membrane</keyword>
<evidence type="ECO:0000256" key="1">
    <source>
        <dbReference type="ARBA" id="ARBA00004442"/>
    </source>
</evidence>
<evidence type="ECO:0000313" key="6">
    <source>
        <dbReference type="Proteomes" id="UP000175968"/>
    </source>
</evidence>
<feature type="signal peptide" evidence="4">
    <location>
        <begin position="1"/>
        <end position="23"/>
    </location>
</feature>
<keyword evidence="3" id="KW-0998">Cell outer membrane</keyword>
<dbReference type="SUPFAM" id="SSF56935">
    <property type="entry name" value="Porins"/>
    <property type="match status" value="1"/>
</dbReference>
<name>A0AAC9N4W0_9FLAO</name>
<evidence type="ECO:0000256" key="4">
    <source>
        <dbReference type="SAM" id="SignalP"/>
    </source>
</evidence>
<accession>A0AAC9N4W0</accession>
<evidence type="ECO:0000256" key="2">
    <source>
        <dbReference type="ARBA" id="ARBA00023136"/>
    </source>
</evidence>
<comment type="subcellular location">
    <subcellularLocation>
        <location evidence="1">Cell outer membrane</location>
    </subcellularLocation>
</comment>
<dbReference type="GO" id="GO:0009279">
    <property type="term" value="C:cell outer membrane"/>
    <property type="evidence" value="ECO:0007669"/>
    <property type="project" value="UniProtKB-SubCell"/>
</dbReference>
<dbReference type="Proteomes" id="UP000175968">
    <property type="component" value="Chromosome"/>
</dbReference>
<evidence type="ECO:0000256" key="3">
    <source>
        <dbReference type="ARBA" id="ARBA00023237"/>
    </source>
</evidence>
<dbReference type="EMBL" id="CP017479">
    <property type="protein sequence ID" value="AOW11320.1"/>
    <property type="molecule type" value="Genomic_DNA"/>
</dbReference>
<dbReference type="Gene3D" id="2.40.170.20">
    <property type="entry name" value="TonB-dependent receptor, beta-barrel domain"/>
    <property type="match status" value="1"/>
</dbReference>
<reference evidence="5 6" key="1">
    <citation type="submission" date="2016-10" db="EMBL/GenBank/DDBJ databases">
        <title>Flavobacterium gilvum sp. nov., isolated from stream water.</title>
        <authorList>
            <person name="Shin S.-K."/>
            <person name="Cho Y.-J."/>
            <person name="Yi H."/>
        </authorList>
    </citation>
    <scope>NUCLEOTIDE SEQUENCE [LARGE SCALE GENOMIC DNA]</scope>
    <source>
        <strain evidence="5 6">EM1308</strain>
    </source>
</reference>
<dbReference type="AlphaFoldDB" id="A0AAC9N4W0"/>
<keyword evidence="4" id="KW-0732">Signal</keyword>
<evidence type="ECO:0000313" key="5">
    <source>
        <dbReference type="EMBL" id="AOW11320.1"/>
    </source>
</evidence>
<keyword evidence="6" id="KW-1185">Reference proteome</keyword>
<dbReference type="KEGG" id="fgl:EM308_08735"/>
<sequence length="589" mass="66037">MAPSLLGRVGVGLLLFLTQFSFAQDKKDKKDDIGTEVVNVVKPFTPTISDAFKEKEVPVITNEENAKKENVQYSILPFPVASTFSPSKGNAQGVDKAKQERIFKNYATLGLGNYGHLNAELYVNEDLNNSEYIGGMFRHNSSQGGIKDILLDDYFYDTKIDLFYGGNQEGMSWKIKAGYQNQIYNWYGLPSGFGNTLPLADSMALINGINPQQSYNTITAGGSLAFDESAVQDVNLDFTHFTDAYSSAENRFLVAPTFKFDVLDEAVKTKVFVDYLDGSFKKDYSGTNTADLQYGFTNFGIVPSFVMKRDDWTIDIGAGFVYSMGKENDTNKFYIYPAVKASYNLVGDLMVFYTGANGNLKQNNYKDFVDGNPYLSPTLQIKPTNELYDVNVGLKGKLASTVSYDVKASFISDENKALLRSNDYNENSTNANYAFGNSFQVVYDDLKTMRVYGEIKADLAKGVTVEADATLSTYTTKFQEEAWNLPSIELNSKVDFAITEKWLMGINLFYVGERKDQQLNTNVVYVTAPSPITLDGYFDLNANLRYKHNDRFTAFLKANNILNNGYQKWLNYPVQGFQVMLGGNYKFDF</sequence>
<gene>
    <name evidence="5" type="ORF">EM308_08735</name>
</gene>
<feature type="chain" id="PRO_5042242839" evidence="4">
    <location>
        <begin position="24"/>
        <end position="589"/>
    </location>
</feature>
<protein>
    <submittedName>
        <fullName evidence="5">TonB-dependent receptor</fullName>
    </submittedName>
</protein>
<proteinExistence type="predicted"/>
<keyword evidence="5" id="KW-0675">Receptor</keyword>